<evidence type="ECO:0000313" key="14">
    <source>
        <dbReference type="Proteomes" id="UP000031599"/>
    </source>
</evidence>
<feature type="domain" description="Aldehyde dehydrogenase" evidence="12">
    <location>
        <begin position="60"/>
        <end position="528"/>
    </location>
</feature>
<dbReference type="EMBL" id="JMCC02000043">
    <property type="protein sequence ID" value="KIG16132.1"/>
    <property type="molecule type" value="Genomic_DNA"/>
</dbReference>
<dbReference type="InterPro" id="IPR015590">
    <property type="entry name" value="Aldehyde_DH_dom"/>
</dbReference>
<evidence type="ECO:0000259" key="12">
    <source>
        <dbReference type="Pfam" id="PF00171"/>
    </source>
</evidence>
<protein>
    <recommendedName>
        <fullName evidence="7">L-glutamate gamma-semialdehyde dehydrogenase</fullName>
        <ecNumber evidence="3">1.2.1.88</ecNumber>
    </recommendedName>
    <alternativeName>
        <fullName evidence="7">L-glutamate gamma-semialdehyde dehydrogenase</fullName>
    </alternativeName>
</protein>
<keyword evidence="4 10" id="KW-0560">Oxidoreductase</keyword>
<evidence type="ECO:0000256" key="1">
    <source>
        <dbReference type="ARBA" id="ARBA00004786"/>
    </source>
</evidence>
<dbReference type="GO" id="GO:0004657">
    <property type="term" value="F:proline dehydrogenase activity"/>
    <property type="evidence" value="ECO:0007669"/>
    <property type="project" value="UniProtKB-ARBA"/>
</dbReference>
<dbReference type="PROSITE" id="PS00070">
    <property type="entry name" value="ALDEHYDE_DEHYDR_CYS"/>
    <property type="match status" value="1"/>
</dbReference>
<gene>
    <name evidence="13" type="ORF">DB30_05004</name>
</gene>
<evidence type="ECO:0000256" key="10">
    <source>
        <dbReference type="RuleBase" id="RU003345"/>
    </source>
</evidence>
<dbReference type="GO" id="GO:0010133">
    <property type="term" value="P:L-proline catabolic process to L-glutamate"/>
    <property type="evidence" value="ECO:0007669"/>
    <property type="project" value="UniProtKB-UniPathway"/>
</dbReference>
<dbReference type="InterPro" id="IPR016162">
    <property type="entry name" value="Ald_DH_N"/>
</dbReference>
<dbReference type="InterPro" id="IPR016163">
    <property type="entry name" value="Ald_DH_C"/>
</dbReference>
<evidence type="ECO:0000256" key="4">
    <source>
        <dbReference type="ARBA" id="ARBA00023002"/>
    </source>
</evidence>
<dbReference type="SUPFAM" id="SSF53720">
    <property type="entry name" value="ALDH-like"/>
    <property type="match status" value="1"/>
</dbReference>
<dbReference type="UniPathway" id="UPA00261">
    <property type="reaction ID" value="UER00374"/>
</dbReference>
<dbReference type="GO" id="GO:0003842">
    <property type="term" value="F:L-glutamate gamma-semialdehyde dehydrogenase activity"/>
    <property type="evidence" value="ECO:0007669"/>
    <property type="project" value="UniProtKB-EC"/>
</dbReference>
<dbReference type="PANTHER" id="PTHR42862">
    <property type="entry name" value="DELTA-1-PYRROLINE-5-CARBOXYLATE DEHYDROGENASE 1, ISOFORM A-RELATED"/>
    <property type="match status" value="1"/>
</dbReference>
<dbReference type="PROSITE" id="PS00687">
    <property type="entry name" value="ALDEHYDE_DEHYDR_GLU"/>
    <property type="match status" value="1"/>
</dbReference>
<evidence type="ECO:0000256" key="5">
    <source>
        <dbReference type="ARBA" id="ARBA00023027"/>
    </source>
</evidence>
<feature type="active site" evidence="9">
    <location>
        <position position="298"/>
    </location>
</feature>
<comment type="caution">
    <text evidence="13">The sequence shown here is derived from an EMBL/GenBank/DDBJ whole genome shotgun (WGS) entry which is preliminary data.</text>
</comment>
<dbReference type="InterPro" id="IPR050485">
    <property type="entry name" value="Proline_metab_enzyme"/>
</dbReference>
<dbReference type="Pfam" id="PF00171">
    <property type="entry name" value="Aldedh"/>
    <property type="match status" value="1"/>
</dbReference>
<dbReference type="AlphaFoldDB" id="A0A0C2D806"/>
<evidence type="ECO:0000256" key="11">
    <source>
        <dbReference type="SAM" id="MobiDB-lite"/>
    </source>
</evidence>
<evidence type="ECO:0000256" key="9">
    <source>
        <dbReference type="PROSITE-ProRule" id="PRU10007"/>
    </source>
</evidence>
<dbReference type="FunFam" id="3.40.605.10:FF:000006">
    <property type="entry name" value="1-pyrroline-5-carboxylate dehydrogenase"/>
    <property type="match status" value="1"/>
</dbReference>
<evidence type="ECO:0000256" key="7">
    <source>
        <dbReference type="ARBA" id="ARBA00032259"/>
    </source>
</evidence>
<evidence type="ECO:0000256" key="3">
    <source>
        <dbReference type="ARBA" id="ARBA00012884"/>
    </source>
</evidence>
<comment type="pathway">
    <text evidence="1">Amino-acid degradation; L-proline degradation into L-glutamate; L-glutamate from L-proline: step 2/2.</text>
</comment>
<dbReference type="Proteomes" id="UP000031599">
    <property type="component" value="Unassembled WGS sequence"/>
</dbReference>
<dbReference type="InterPro" id="IPR016160">
    <property type="entry name" value="Ald_DH_CS_CYS"/>
</dbReference>
<feature type="region of interest" description="Disordered" evidence="11">
    <location>
        <begin position="1"/>
        <end position="26"/>
    </location>
</feature>
<dbReference type="InterPro" id="IPR016161">
    <property type="entry name" value="Ald_DH/histidinol_DH"/>
</dbReference>
<dbReference type="Gene3D" id="3.40.309.10">
    <property type="entry name" value="Aldehyde Dehydrogenase, Chain A, domain 2"/>
    <property type="match status" value="1"/>
</dbReference>
<organism evidence="13 14">
    <name type="scientific">Enhygromyxa salina</name>
    <dbReference type="NCBI Taxonomy" id="215803"/>
    <lineage>
        <taxon>Bacteria</taxon>
        <taxon>Pseudomonadati</taxon>
        <taxon>Myxococcota</taxon>
        <taxon>Polyangia</taxon>
        <taxon>Nannocystales</taxon>
        <taxon>Nannocystaceae</taxon>
        <taxon>Enhygromyxa</taxon>
    </lineage>
</organism>
<sequence>MRVMSSFGSSPIPTPANEPVRDYAPGSPERARIEVELDRQLAAKIEVPLVIGGEKITTGNTREMVMPHRHSHVTGIAHQAGEAEVAKALAEAELARGPWAAMPFEDRAAIFLRAARLLEDEFRDQLNAATMLGQSKTVYQAEIDSACELIDFFRFNVHYLERIYAEQPISPGSAVWNRVEYRPLDGFVFAITPFNFTSIAANLPAAPALCGNTVIWKPASTSILSGHYIMELFEAAGLPPGVINFLPGSSSVVGPSIMGDARLGGIHFTGSTSTFKTLWRQASDNLDRYRAYPRLVGETGGKDFVVAHPSADLETLSVALLRGAFEYQGQKCSAASRAYIPDSLWPALRERLAAGIAELKMGDVRDFSNFLGAVIDKNAFADHKGAIDAAKAAVGAGVKEVLGGEYDDSEGYFVRPTIIVANEPDYPTMVEELFGPILSIYVYPEAEFEQTLQLCDKSSPYALTGAIFAQDRAAVVTAVEQLRFAAGNFYINDKPTGAVVGQQPFGGGRASGTNDKAGSMWNLIRWLSPRTIKENFAPARDWRYPFLG</sequence>
<comment type="catalytic activity">
    <reaction evidence="8">
        <text>L-glutamate 5-semialdehyde + NAD(+) + H2O = L-glutamate + NADH + 2 H(+)</text>
        <dbReference type="Rhea" id="RHEA:30235"/>
        <dbReference type="ChEBI" id="CHEBI:15377"/>
        <dbReference type="ChEBI" id="CHEBI:15378"/>
        <dbReference type="ChEBI" id="CHEBI:29985"/>
        <dbReference type="ChEBI" id="CHEBI:57540"/>
        <dbReference type="ChEBI" id="CHEBI:57945"/>
        <dbReference type="ChEBI" id="CHEBI:58066"/>
        <dbReference type="EC" id="1.2.1.88"/>
    </reaction>
</comment>
<feature type="compositionally biased region" description="Polar residues" evidence="11">
    <location>
        <begin position="1"/>
        <end position="11"/>
    </location>
</feature>
<comment type="similarity">
    <text evidence="2 10">Belongs to the aldehyde dehydrogenase family.</text>
</comment>
<dbReference type="NCBIfam" id="TIGR01236">
    <property type="entry name" value="D1pyr5carbox1"/>
    <property type="match status" value="1"/>
</dbReference>
<dbReference type="FunFam" id="3.40.309.10:FF:000005">
    <property type="entry name" value="1-pyrroline-5-carboxylate dehydrogenase 1"/>
    <property type="match status" value="1"/>
</dbReference>
<evidence type="ECO:0000313" key="13">
    <source>
        <dbReference type="EMBL" id="KIG16132.1"/>
    </source>
</evidence>
<accession>A0A0C2D806</accession>
<keyword evidence="5" id="KW-0520">NAD</keyword>
<evidence type="ECO:0000256" key="6">
    <source>
        <dbReference type="ARBA" id="ARBA00023062"/>
    </source>
</evidence>
<dbReference type="PANTHER" id="PTHR42862:SF1">
    <property type="entry name" value="DELTA-1-PYRROLINE-5-CARBOXYLATE DEHYDROGENASE 2, ISOFORM A-RELATED"/>
    <property type="match status" value="1"/>
</dbReference>
<keyword evidence="6" id="KW-0642">Proline metabolism</keyword>
<dbReference type="GO" id="GO:0009898">
    <property type="term" value="C:cytoplasmic side of plasma membrane"/>
    <property type="evidence" value="ECO:0007669"/>
    <property type="project" value="TreeGrafter"/>
</dbReference>
<dbReference type="EC" id="1.2.1.88" evidence="3"/>
<dbReference type="CDD" id="cd07123">
    <property type="entry name" value="ALDH_F4-17_P5CDH"/>
    <property type="match status" value="1"/>
</dbReference>
<reference evidence="13 14" key="1">
    <citation type="submission" date="2014-12" db="EMBL/GenBank/DDBJ databases">
        <title>Genome assembly of Enhygromyxa salina DSM 15201.</title>
        <authorList>
            <person name="Sharma G."/>
            <person name="Subramanian S."/>
        </authorList>
    </citation>
    <scope>NUCLEOTIDE SEQUENCE [LARGE SCALE GENOMIC DNA]</scope>
    <source>
        <strain evidence="13 14">DSM 15201</strain>
    </source>
</reference>
<evidence type="ECO:0000256" key="8">
    <source>
        <dbReference type="ARBA" id="ARBA00048142"/>
    </source>
</evidence>
<dbReference type="InterPro" id="IPR005931">
    <property type="entry name" value="P5CDH/ALDH4A1"/>
</dbReference>
<evidence type="ECO:0000256" key="2">
    <source>
        <dbReference type="ARBA" id="ARBA00009986"/>
    </source>
</evidence>
<proteinExistence type="inferred from homology"/>
<dbReference type="Gene3D" id="3.40.605.10">
    <property type="entry name" value="Aldehyde Dehydrogenase, Chain A, domain 1"/>
    <property type="match status" value="1"/>
</dbReference>
<dbReference type="InterPro" id="IPR029510">
    <property type="entry name" value="Ald_DH_CS_GLU"/>
</dbReference>
<name>A0A0C2D806_9BACT</name>